<evidence type="ECO:0000256" key="1">
    <source>
        <dbReference type="ARBA" id="ARBA00004651"/>
    </source>
</evidence>
<feature type="transmembrane region" description="Helical" evidence="7">
    <location>
        <begin position="144"/>
        <end position="161"/>
    </location>
</feature>
<feature type="domain" description="Na+/H+ antiporter MnhB subunit-related protein" evidence="8">
    <location>
        <begin position="182"/>
        <end position="301"/>
    </location>
</feature>
<evidence type="ECO:0000256" key="7">
    <source>
        <dbReference type="SAM" id="Phobius"/>
    </source>
</evidence>
<evidence type="ECO:0000256" key="2">
    <source>
        <dbReference type="ARBA" id="ARBA00009425"/>
    </source>
</evidence>
<organism evidence="10 11">
    <name type="scientific">Halodurantibacterium flavum</name>
    <dbReference type="NCBI Taxonomy" id="1382802"/>
    <lineage>
        <taxon>Bacteria</taxon>
        <taxon>Pseudomonadati</taxon>
        <taxon>Pseudomonadota</taxon>
        <taxon>Alphaproteobacteria</taxon>
        <taxon>Rhodobacterales</taxon>
        <taxon>Paracoccaceae</taxon>
        <taxon>Halodurantibacterium</taxon>
    </lineage>
</organism>
<evidence type="ECO:0000313" key="11">
    <source>
        <dbReference type="Proteomes" id="UP001597353"/>
    </source>
</evidence>
<feature type="transmembrane region" description="Helical" evidence="7">
    <location>
        <begin position="181"/>
        <end position="202"/>
    </location>
</feature>
<keyword evidence="6 7" id="KW-0472">Membrane</keyword>
<feature type="transmembrane region" description="Helical" evidence="7">
    <location>
        <begin position="251"/>
        <end position="274"/>
    </location>
</feature>
<evidence type="ECO:0000256" key="5">
    <source>
        <dbReference type="ARBA" id="ARBA00022989"/>
    </source>
</evidence>
<reference evidence="11" key="1">
    <citation type="journal article" date="2019" name="Int. J. Syst. Evol. Microbiol.">
        <title>The Global Catalogue of Microorganisms (GCM) 10K type strain sequencing project: providing services to taxonomists for standard genome sequencing and annotation.</title>
        <authorList>
            <consortium name="The Broad Institute Genomics Platform"/>
            <consortium name="The Broad Institute Genome Sequencing Center for Infectious Disease"/>
            <person name="Wu L."/>
            <person name="Ma J."/>
        </authorList>
    </citation>
    <scope>NUCLEOTIDE SEQUENCE [LARGE SCALE GENOMIC DNA]</scope>
    <source>
        <strain evidence="11">CGMCC 4.7242</strain>
    </source>
</reference>
<dbReference type="InterPro" id="IPR007182">
    <property type="entry name" value="MnhB"/>
</dbReference>
<dbReference type="PANTHER" id="PTHR33932:SF4">
    <property type="entry name" value="NA(+)_H(+) ANTIPORTER SUBUNIT B"/>
    <property type="match status" value="1"/>
</dbReference>
<dbReference type="Proteomes" id="UP001597353">
    <property type="component" value="Unassembled WGS sequence"/>
</dbReference>
<dbReference type="EMBL" id="JBHUGH010000009">
    <property type="protein sequence ID" value="MFD1913056.1"/>
    <property type="molecule type" value="Genomic_DNA"/>
</dbReference>
<accession>A0ABW4S6B3</accession>
<evidence type="ECO:0000313" key="10">
    <source>
        <dbReference type="EMBL" id="MFD1913056.1"/>
    </source>
</evidence>
<keyword evidence="5 7" id="KW-1133">Transmembrane helix</keyword>
<feature type="transmembrane region" description="Helical" evidence="7">
    <location>
        <begin position="87"/>
        <end position="108"/>
    </location>
</feature>
<feature type="transmembrane region" description="Helical" evidence="7">
    <location>
        <begin position="281"/>
        <end position="303"/>
    </location>
</feature>
<comment type="subcellular location">
    <subcellularLocation>
        <location evidence="1">Cell membrane</location>
        <topology evidence="1">Multi-pass membrane protein</topology>
    </subcellularLocation>
</comment>
<dbReference type="Pfam" id="PF13244">
    <property type="entry name" value="MbhD"/>
    <property type="match status" value="1"/>
</dbReference>
<keyword evidence="3" id="KW-1003">Cell membrane</keyword>
<dbReference type="InterPro" id="IPR050622">
    <property type="entry name" value="CPA3_antiporter_subunitB"/>
</dbReference>
<feature type="domain" description="MrpA C-terminal/MbhD" evidence="9">
    <location>
        <begin position="11"/>
        <end position="76"/>
    </location>
</feature>
<evidence type="ECO:0000256" key="6">
    <source>
        <dbReference type="ARBA" id="ARBA00023136"/>
    </source>
</evidence>
<evidence type="ECO:0000259" key="8">
    <source>
        <dbReference type="Pfam" id="PF04039"/>
    </source>
</evidence>
<evidence type="ECO:0000256" key="3">
    <source>
        <dbReference type="ARBA" id="ARBA00022475"/>
    </source>
</evidence>
<feature type="transmembrane region" description="Helical" evidence="7">
    <location>
        <begin position="214"/>
        <end position="231"/>
    </location>
</feature>
<comment type="similarity">
    <text evidence="2">Belongs to the CPA3 antiporters (TC 2.A.63) subunit B family.</text>
</comment>
<keyword evidence="11" id="KW-1185">Reference proteome</keyword>
<name>A0ABW4S6B3_9RHOB</name>
<comment type="caution">
    <text evidence="10">The sequence shown here is derived from an EMBL/GenBank/DDBJ whole genome shotgun (WGS) entry which is preliminary data.</text>
</comment>
<feature type="transmembrane region" description="Helical" evidence="7">
    <location>
        <begin position="29"/>
        <end position="45"/>
    </location>
</feature>
<dbReference type="RefSeq" id="WP_390262268.1">
    <property type="nucleotide sequence ID" value="NZ_JBHUGH010000009.1"/>
</dbReference>
<dbReference type="PANTHER" id="PTHR33932">
    <property type="entry name" value="NA(+)/H(+) ANTIPORTER SUBUNIT B"/>
    <property type="match status" value="1"/>
</dbReference>
<feature type="transmembrane region" description="Helical" evidence="7">
    <location>
        <begin position="57"/>
        <end position="75"/>
    </location>
</feature>
<evidence type="ECO:0000256" key="4">
    <source>
        <dbReference type="ARBA" id="ARBA00022692"/>
    </source>
</evidence>
<evidence type="ECO:0000259" key="9">
    <source>
        <dbReference type="Pfam" id="PF13244"/>
    </source>
</evidence>
<proteinExistence type="inferred from homology"/>
<gene>
    <name evidence="10" type="ORF">ACFSGJ_12615</name>
</gene>
<sequence length="310" mass="31003">MTALFDGLLCLMIAGVALAAVAGRGVFRAVVVFIVYGVFVAIGWLRLGAVDVAMAEAAIGAGLTGLLLLRAYAALPVAEAGRRASSPILPALAGLGVAVALGLAFLALPEGRGLAPMVAERAAGAGAENPVTAVLLAFRAWDTLLESVVLLAALCGVLVLSRGGDWAAPPGLRQHARPDGVLASFGRILPPVGLIVGVYLVWAGTSRPGGAFQGGTVLAAVLLLAAMAGVVRMPGLGSRWLRAGLVIGPAVFLAAGLLGIVLSFVLPGAGFLVWPGDWAKTVILGIELALTLSIALALAALVAGPPEEAG</sequence>
<keyword evidence="4 7" id="KW-0812">Transmembrane</keyword>
<dbReference type="InterPro" id="IPR025383">
    <property type="entry name" value="MrpA_C/MbhD"/>
</dbReference>
<dbReference type="Pfam" id="PF04039">
    <property type="entry name" value="MnhB"/>
    <property type="match status" value="1"/>
</dbReference>
<protein>
    <submittedName>
        <fullName evidence="10">Hydrogenase subunit MbhD domain-containing protein</fullName>
    </submittedName>
</protein>